<accession>A0A7W9DXF6</accession>
<evidence type="ECO:0000313" key="8">
    <source>
        <dbReference type="EMBL" id="MBB5635062.1"/>
    </source>
</evidence>
<dbReference type="Gene3D" id="3.20.20.70">
    <property type="entry name" value="Aldolase class I"/>
    <property type="match status" value="1"/>
</dbReference>
<evidence type="ECO:0000256" key="3">
    <source>
        <dbReference type="ARBA" id="ARBA00022723"/>
    </source>
</evidence>
<dbReference type="InterPro" id="IPR007197">
    <property type="entry name" value="rSAM"/>
</dbReference>
<dbReference type="Pfam" id="PF04055">
    <property type="entry name" value="Radical_SAM"/>
    <property type="match status" value="1"/>
</dbReference>
<keyword evidence="3" id="KW-0479">Metal-binding</keyword>
<dbReference type="AlphaFoldDB" id="A0A7W9DXF6"/>
<dbReference type="RefSeq" id="WP_183879380.1">
    <property type="nucleotide sequence ID" value="NZ_JACHCE010000001.1"/>
</dbReference>
<evidence type="ECO:0000256" key="5">
    <source>
        <dbReference type="ARBA" id="ARBA00023014"/>
    </source>
</evidence>
<dbReference type="UniPathway" id="UPA00782"/>
<dbReference type="SFLD" id="SFLDS00029">
    <property type="entry name" value="Radical_SAM"/>
    <property type="match status" value="1"/>
</dbReference>
<evidence type="ECO:0000256" key="6">
    <source>
        <dbReference type="ARBA" id="ARBA00023601"/>
    </source>
</evidence>
<dbReference type="InterPro" id="IPR013785">
    <property type="entry name" value="Aldolase_TIM"/>
</dbReference>
<dbReference type="SFLD" id="SFLDG01067">
    <property type="entry name" value="SPASM/twitch_domain_containing"/>
    <property type="match status" value="1"/>
</dbReference>
<keyword evidence="4" id="KW-0408">Iron</keyword>
<reference evidence="8 9" key="1">
    <citation type="submission" date="2020-08" db="EMBL/GenBank/DDBJ databases">
        <title>Genomic Encyclopedia of Type Strains, Phase IV (KMG-V): Genome sequencing to study the core and pangenomes of soil and plant-associated prokaryotes.</title>
        <authorList>
            <person name="Whitman W."/>
        </authorList>
    </citation>
    <scope>NUCLEOTIDE SEQUENCE [LARGE SCALE GENOMIC DNA]</scope>
    <source>
        <strain evidence="8 9">S3M1</strain>
    </source>
</reference>
<evidence type="ECO:0000256" key="1">
    <source>
        <dbReference type="ARBA" id="ARBA00001966"/>
    </source>
</evidence>
<evidence type="ECO:0000259" key="7">
    <source>
        <dbReference type="Pfam" id="PF04055"/>
    </source>
</evidence>
<proteinExistence type="inferred from homology"/>
<dbReference type="GO" id="GO:0046872">
    <property type="term" value="F:metal ion binding"/>
    <property type="evidence" value="ECO:0007669"/>
    <property type="project" value="UniProtKB-KW"/>
</dbReference>
<comment type="caution">
    <text evidence="8">The sequence shown here is derived from an EMBL/GenBank/DDBJ whole genome shotgun (WGS) entry which is preliminary data.</text>
</comment>
<dbReference type="EMBL" id="JACHCE010000001">
    <property type="protein sequence ID" value="MBB5635062.1"/>
    <property type="molecule type" value="Genomic_DNA"/>
</dbReference>
<dbReference type="CDD" id="cd01335">
    <property type="entry name" value="Radical_SAM"/>
    <property type="match status" value="1"/>
</dbReference>
<evidence type="ECO:0000313" key="9">
    <source>
        <dbReference type="Proteomes" id="UP000537204"/>
    </source>
</evidence>
<sequence length="481" mass="56050">MLPNLKLSYYNHFIPHTKRDVYIIYNAFSNAMMQVDYDLGHFISKLNSMEIHYLDLDVISALRANGMIISSETDEFVEVKKRANQSRQTMTDSSTLFLCISPTNSCNMKCPYCFQGDKSAKNRDTKYLNEDSMNNLKQLVLNAVERPHAQKIEKIAIEWFGGEPLLRKNVIKEFSEFVLDICEKYDLDFYASIITNASLLDSNTWKLLADCRVYDVQVTIDGQKDMHNQVRFYGNGNGSYDDIMNNLSAMPKDKFVVTIRINGDKAVFENIPALFQDFQDREFWPQRGQQVKFHWAPKFYNFLGHNQDKDIYYTSYEYQKSRQDFEFLRVDHFKRWAISTGSKSKRLNFAYPNLSSFYCLTVESANSLSIDDGGFIHKCYNTVNSKDKRIEHVNDFNGQNPALSQYKHFDKTEQADCRTCKVLPICDEGCNMRFVSNAESKVCSPWKYFMDERMQAIYEQNFSKDHPENQLFTSEGEVKLG</sequence>
<organism evidence="8 9">
    <name type="scientific">Pedobacter cryoconitis</name>
    <dbReference type="NCBI Taxonomy" id="188932"/>
    <lineage>
        <taxon>Bacteria</taxon>
        <taxon>Pseudomonadati</taxon>
        <taxon>Bacteroidota</taxon>
        <taxon>Sphingobacteriia</taxon>
        <taxon>Sphingobacteriales</taxon>
        <taxon>Sphingobacteriaceae</taxon>
        <taxon>Pedobacter</taxon>
    </lineage>
</organism>
<evidence type="ECO:0000256" key="4">
    <source>
        <dbReference type="ARBA" id="ARBA00023004"/>
    </source>
</evidence>
<dbReference type="PANTHER" id="PTHR43273">
    <property type="entry name" value="ANAEROBIC SULFATASE-MATURATING ENZYME HOMOLOG ASLB-RELATED"/>
    <property type="match status" value="1"/>
</dbReference>
<feature type="domain" description="Radical SAM core" evidence="7">
    <location>
        <begin position="100"/>
        <end position="261"/>
    </location>
</feature>
<gene>
    <name evidence="8" type="ORF">HDE68_000947</name>
</gene>
<evidence type="ECO:0000256" key="2">
    <source>
        <dbReference type="ARBA" id="ARBA00022691"/>
    </source>
</evidence>
<keyword evidence="5" id="KW-0411">Iron-sulfur</keyword>
<dbReference type="InterPro" id="IPR023867">
    <property type="entry name" value="Sulphatase_maturase_rSAM"/>
</dbReference>
<name>A0A7W9DXF6_9SPHI</name>
<dbReference type="GO" id="GO:0051536">
    <property type="term" value="F:iron-sulfur cluster binding"/>
    <property type="evidence" value="ECO:0007669"/>
    <property type="project" value="UniProtKB-KW"/>
</dbReference>
<comment type="similarity">
    <text evidence="6">Belongs to the radical SAM superfamily. Anaerobic sulfatase-maturating enzyme family.</text>
</comment>
<protein>
    <recommendedName>
        <fullName evidence="7">Radical SAM core domain-containing protein</fullName>
    </recommendedName>
</protein>
<dbReference type="PANTHER" id="PTHR43273:SF3">
    <property type="entry name" value="ANAEROBIC SULFATASE-MATURATING ENZYME HOMOLOG ASLB-RELATED"/>
    <property type="match status" value="1"/>
</dbReference>
<keyword evidence="2" id="KW-0949">S-adenosyl-L-methionine</keyword>
<dbReference type="GO" id="GO:0016491">
    <property type="term" value="F:oxidoreductase activity"/>
    <property type="evidence" value="ECO:0007669"/>
    <property type="project" value="InterPro"/>
</dbReference>
<dbReference type="InterPro" id="IPR023885">
    <property type="entry name" value="4Fe4S-binding_SPASM_dom"/>
</dbReference>
<dbReference type="Proteomes" id="UP000537204">
    <property type="component" value="Unassembled WGS sequence"/>
</dbReference>
<dbReference type="InterPro" id="IPR058240">
    <property type="entry name" value="rSAM_sf"/>
</dbReference>
<comment type="cofactor">
    <cofactor evidence="1">
        <name>[4Fe-4S] cluster</name>
        <dbReference type="ChEBI" id="CHEBI:49883"/>
    </cofactor>
</comment>
<dbReference type="SUPFAM" id="SSF102114">
    <property type="entry name" value="Radical SAM enzymes"/>
    <property type="match status" value="1"/>
</dbReference>
<dbReference type="NCBIfam" id="TIGR04085">
    <property type="entry name" value="rSAM_more_4Fe4S"/>
    <property type="match status" value="1"/>
</dbReference>